<evidence type="ECO:0000313" key="2">
    <source>
        <dbReference type="Proteomes" id="UP000663859"/>
    </source>
</evidence>
<protein>
    <submittedName>
        <fullName evidence="1">Uncharacterized protein</fullName>
    </submittedName>
</protein>
<dbReference type="EMBL" id="CAJNOB010000070">
    <property type="protein sequence ID" value="CAF0704932.1"/>
    <property type="molecule type" value="Genomic_DNA"/>
</dbReference>
<reference evidence="1" key="1">
    <citation type="submission" date="2021-02" db="EMBL/GenBank/DDBJ databases">
        <authorList>
            <person name="Cremers G."/>
            <person name="Picone N."/>
        </authorList>
    </citation>
    <scope>NUCLEOTIDE SEQUENCE</scope>
    <source>
        <strain evidence="1">PQ17</strain>
    </source>
</reference>
<sequence>MCPWEWVGFFPVMRVRQEGFFCFDLVSVSRYGWAISLLGLLHAGWLQAVEFPDIFELFGNGRRTPFLSPAPSEGSSTEKQRLSNPLELAVSKPPLSGAYSQLLPFFRAPVLRTPKALWVLSWIEADGHRSAPIPWWVDRQGNGHALLEAVLPIGEETLPERKPLCLKFSQILSVYLTRSGELYPVASQVWLSIPRKEGEPEVFASGVGAWKAHSPLFVRRVVYQPYRQAVERLVALAHDRLCPEACDELLHKQWPDVLLEERPLGNAPLEPKTPSREKVWALAPLTRPVTPVGDPP</sequence>
<gene>
    <name evidence="1" type="ORF">MPNT_80026</name>
</gene>
<name>A0A8J2FTV7_9BACT</name>
<dbReference type="AlphaFoldDB" id="A0A8J2FTV7"/>
<organism evidence="1 2">
    <name type="scientific">Candidatus Methylacidithermus pantelleriae</name>
    <dbReference type="NCBI Taxonomy" id="2744239"/>
    <lineage>
        <taxon>Bacteria</taxon>
        <taxon>Pseudomonadati</taxon>
        <taxon>Verrucomicrobiota</taxon>
        <taxon>Methylacidiphilae</taxon>
        <taxon>Methylacidiphilales</taxon>
        <taxon>Methylacidiphilaceae</taxon>
        <taxon>Candidatus Methylacidithermus</taxon>
    </lineage>
</organism>
<evidence type="ECO:0000313" key="1">
    <source>
        <dbReference type="EMBL" id="CAF0704932.1"/>
    </source>
</evidence>
<comment type="caution">
    <text evidence="1">The sequence shown here is derived from an EMBL/GenBank/DDBJ whole genome shotgun (WGS) entry which is preliminary data.</text>
</comment>
<proteinExistence type="predicted"/>
<keyword evidence="2" id="KW-1185">Reference proteome</keyword>
<accession>A0A8J2FTV7</accession>
<dbReference type="Proteomes" id="UP000663859">
    <property type="component" value="Unassembled WGS sequence"/>
</dbReference>